<dbReference type="InterPro" id="IPR011604">
    <property type="entry name" value="PDDEXK-like_dom_sf"/>
</dbReference>
<dbReference type="InterPro" id="IPR051703">
    <property type="entry name" value="NF-kappa-B_Signaling_Reg"/>
</dbReference>
<feature type="coiled-coil region" evidence="1">
    <location>
        <begin position="233"/>
        <end position="263"/>
    </location>
</feature>
<dbReference type="EMBL" id="LZEX01000003">
    <property type="protein sequence ID" value="OBU10507.1"/>
    <property type="molecule type" value="Genomic_DNA"/>
</dbReference>
<gene>
    <name evidence="3" type="ORF">AYY17_15265</name>
</gene>
<evidence type="ECO:0000259" key="2">
    <source>
        <dbReference type="Pfam" id="PF09588"/>
    </source>
</evidence>
<evidence type="ECO:0000313" key="4">
    <source>
        <dbReference type="Proteomes" id="UP000092247"/>
    </source>
</evidence>
<dbReference type="InterPro" id="IPR011335">
    <property type="entry name" value="Restrct_endonuc-II-like"/>
</dbReference>
<organism evidence="3 4">
    <name type="scientific">Morganella psychrotolerans</name>
    <dbReference type="NCBI Taxonomy" id="368603"/>
    <lineage>
        <taxon>Bacteria</taxon>
        <taxon>Pseudomonadati</taxon>
        <taxon>Pseudomonadota</taxon>
        <taxon>Gammaproteobacteria</taxon>
        <taxon>Enterobacterales</taxon>
        <taxon>Morganellaceae</taxon>
        <taxon>Morganella</taxon>
    </lineage>
</organism>
<evidence type="ECO:0000313" key="3">
    <source>
        <dbReference type="EMBL" id="OBU10507.1"/>
    </source>
</evidence>
<dbReference type="PANTHER" id="PTHR46609">
    <property type="entry name" value="EXONUCLEASE, PHAGE-TYPE/RECB, C-TERMINAL DOMAIN-CONTAINING PROTEIN"/>
    <property type="match status" value="1"/>
</dbReference>
<proteinExistence type="predicted"/>
<dbReference type="PANTHER" id="PTHR46609:SF6">
    <property type="entry name" value="EXONUCLEASE, PHAGE-TYPE_RECB, C-TERMINAL DOMAIN-CONTAINING PROTEIN-RELATED"/>
    <property type="match status" value="1"/>
</dbReference>
<dbReference type="RefSeq" id="WP_067421678.1">
    <property type="nucleotide sequence ID" value="NZ_LZEX01000003.1"/>
</dbReference>
<dbReference type="Gene3D" id="3.90.320.10">
    <property type="match status" value="1"/>
</dbReference>
<dbReference type="NCBIfam" id="TIGR03033">
    <property type="entry name" value="phage_rel_nuc"/>
    <property type="match status" value="1"/>
</dbReference>
<accession>A0A1B8HMC1</accession>
<sequence length="371" mass="41380">MSDSICEIVDIEQGTPEWLKWRRTGVTATCSPILMGAPGAMKTPYKLYLQYAGLLASEDLSAIKQVDAGNKLEALARSYCENELGQIASPFCVRHAKYPFMIASLDGQLDDRSVLEIKNLSEKKHLAILEQGSASPEFKYYFWQVQHQLFVTGAPQAYLVFWSAKDQPKIFLIKPNQVAFSRLFAACKAFWESLNDKVAPAFDKQQDILLVSDADILAQTSEFTVPDDLSARIADIRRQVANVRNKEAEFEAMKTQLSNLEETLKASIQGLATGLGFKSTDPVRIDGFGFRYLESKVKGRTNWKMIAERLNASAEQYPDCVTQDSLRSNLTVYEYEASPEDSVYIPPEAIKPIVAEGDGLVDVADSALLMF</sequence>
<dbReference type="Proteomes" id="UP000092247">
    <property type="component" value="Unassembled WGS sequence"/>
</dbReference>
<protein>
    <submittedName>
        <fullName evidence="3">DNA recombinase</fullName>
    </submittedName>
</protein>
<name>A0A1B8HMC1_9GAMM</name>
<keyword evidence="1" id="KW-0175">Coiled coil</keyword>
<comment type="caution">
    <text evidence="3">The sequence shown here is derived from an EMBL/GenBank/DDBJ whole genome shotgun (WGS) entry which is preliminary data.</text>
</comment>
<feature type="domain" description="YqaJ viral recombinase" evidence="2">
    <location>
        <begin position="17"/>
        <end position="154"/>
    </location>
</feature>
<dbReference type="AlphaFoldDB" id="A0A1B8HMC1"/>
<reference evidence="3 4" key="1">
    <citation type="submission" date="2016-06" db="EMBL/GenBank/DDBJ databases">
        <authorList>
            <person name="Kjaerup R.B."/>
            <person name="Dalgaard T.S."/>
            <person name="Juul-Madsen H.R."/>
        </authorList>
    </citation>
    <scope>NUCLEOTIDE SEQUENCE [LARGE SCALE GENOMIC DNA]</scope>
    <source>
        <strain evidence="3 4">GCSL-Mp3</strain>
    </source>
</reference>
<dbReference type="SUPFAM" id="SSF52980">
    <property type="entry name" value="Restriction endonuclease-like"/>
    <property type="match status" value="1"/>
</dbReference>
<dbReference type="InterPro" id="IPR019080">
    <property type="entry name" value="YqaJ_viral_recombinase"/>
</dbReference>
<evidence type="ECO:0000256" key="1">
    <source>
        <dbReference type="SAM" id="Coils"/>
    </source>
</evidence>
<dbReference type="InterPro" id="IPR017482">
    <property type="entry name" value="Lambda-type_endonuclease"/>
</dbReference>
<dbReference type="Pfam" id="PF09588">
    <property type="entry name" value="YqaJ"/>
    <property type="match status" value="1"/>
</dbReference>